<proteinExistence type="inferred from homology"/>
<protein>
    <submittedName>
        <fullName evidence="4">Aminoacyl-tRNA hydrolase</fullName>
        <ecNumber evidence="4">3.1.1.29</ecNumber>
    </submittedName>
</protein>
<reference evidence="4 5" key="1">
    <citation type="submission" date="2020-09" db="EMBL/GenBank/DDBJ databases">
        <title>Echinicola sp. CAU 1574 isolated from sand of Sido Beach.</title>
        <authorList>
            <person name="Kim W."/>
        </authorList>
    </citation>
    <scope>NUCLEOTIDE SEQUENCE [LARGE SCALE GENOMIC DNA]</scope>
    <source>
        <strain evidence="4 5">CAU 1574</strain>
    </source>
</reference>
<dbReference type="InterPro" id="IPR000352">
    <property type="entry name" value="Pep_chain_release_fac_I"/>
</dbReference>
<evidence type="ECO:0000256" key="2">
    <source>
        <dbReference type="SAM" id="MobiDB-lite"/>
    </source>
</evidence>
<name>A0ABR9AST4_9BACT</name>
<evidence type="ECO:0000256" key="1">
    <source>
        <dbReference type="ARBA" id="ARBA00010835"/>
    </source>
</evidence>
<dbReference type="EC" id="3.1.1.29" evidence="4"/>
<sequence>MIRSSHEIGLIDFTTELNFKAVKSSGPGGQNVNKVNTKVFLLFEVQNSELLYEEEKQVILNKLSPYINADGMLQISVQETRSQLKNKEIAIVKLHTLIQGVFVRKKVRKATKPKKSAVMKRLDSKKKHAEKKQWRKKL</sequence>
<dbReference type="Proteomes" id="UP000647133">
    <property type="component" value="Unassembled WGS sequence"/>
</dbReference>
<dbReference type="InterPro" id="IPR045853">
    <property type="entry name" value="Pep_chain_release_fac_I_sf"/>
</dbReference>
<accession>A0ABR9AST4</accession>
<dbReference type="Gene3D" id="3.30.160.20">
    <property type="match status" value="1"/>
</dbReference>
<feature type="region of interest" description="Disordered" evidence="2">
    <location>
        <begin position="109"/>
        <end position="138"/>
    </location>
</feature>
<dbReference type="Pfam" id="PF00472">
    <property type="entry name" value="RF-1"/>
    <property type="match status" value="1"/>
</dbReference>
<dbReference type="PANTHER" id="PTHR47814:SF1">
    <property type="entry name" value="PEPTIDYL-TRNA HYDROLASE ARFB"/>
    <property type="match status" value="1"/>
</dbReference>
<dbReference type="GO" id="GO:0004045">
    <property type="term" value="F:peptidyl-tRNA hydrolase activity"/>
    <property type="evidence" value="ECO:0007669"/>
    <property type="project" value="UniProtKB-EC"/>
</dbReference>
<dbReference type="EMBL" id="JACYTQ010000007">
    <property type="protein sequence ID" value="MBD8490669.1"/>
    <property type="molecule type" value="Genomic_DNA"/>
</dbReference>
<dbReference type="NCBIfam" id="NF006718">
    <property type="entry name" value="PRK09256.1"/>
    <property type="match status" value="1"/>
</dbReference>
<dbReference type="PANTHER" id="PTHR47814">
    <property type="entry name" value="PEPTIDYL-TRNA HYDROLASE ARFB"/>
    <property type="match status" value="1"/>
</dbReference>
<comment type="similarity">
    <text evidence="1">Belongs to the prokaryotic/mitochondrial release factor family.</text>
</comment>
<evidence type="ECO:0000313" key="4">
    <source>
        <dbReference type="EMBL" id="MBD8490669.1"/>
    </source>
</evidence>
<evidence type="ECO:0000313" key="5">
    <source>
        <dbReference type="Proteomes" id="UP000647133"/>
    </source>
</evidence>
<organism evidence="4 5">
    <name type="scientific">Echinicola arenosa</name>
    <dbReference type="NCBI Taxonomy" id="2774144"/>
    <lineage>
        <taxon>Bacteria</taxon>
        <taxon>Pseudomonadati</taxon>
        <taxon>Bacteroidota</taxon>
        <taxon>Cytophagia</taxon>
        <taxon>Cytophagales</taxon>
        <taxon>Cyclobacteriaceae</taxon>
        <taxon>Echinicola</taxon>
    </lineage>
</organism>
<gene>
    <name evidence="4" type="primary">arfB</name>
    <name evidence="4" type="ORF">IFO69_18085</name>
</gene>
<dbReference type="RefSeq" id="WP_192011537.1">
    <property type="nucleotide sequence ID" value="NZ_JACYTQ010000007.1"/>
</dbReference>
<feature type="domain" description="Prokaryotic-type class I peptide chain release factors" evidence="3">
    <location>
        <begin position="15"/>
        <end position="132"/>
    </location>
</feature>
<dbReference type="SUPFAM" id="SSF75620">
    <property type="entry name" value="Release factor"/>
    <property type="match status" value="1"/>
</dbReference>
<comment type="caution">
    <text evidence="4">The sequence shown here is derived from an EMBL/GenBank/DDBJ whole genome shotgun (WGS) entry which is preliminary data.</text>
</comment>
<dbReference type="PROSITE" id="PS50096">
    <property type="entry name" value="IQ"/>
    <property type="match status" value="1"/>
</dbReference>
<keyword evidence="5" id="KW-1185">Reference proteome</keyword>
<evidence type="ECO:0000259" key="3">
    <source>
        <dbReference type="Pfam" id="PF00472"/>
    </source>
</evidence>
<keyword evidence="4" id="KW-0378">Hydrolase</keyword>